<dbReference type="Proteomes" id="UP000007264">
    <property type="component" value="Unassembled WGS sequence"/>
</dbReference>
<dbReference type="KEGG" id="csl:COCSUDRAFT_52553"/>
<dbReference type="EMBL" id="AGSI01000003">
    <property type="protein sequence ID" value="EIE25717.1"/>
    <property type="molecule type" value="Genomic_DNA"/>
</dbReference>
<protein>
    <submittedName>
        <fullName evidence="2">Uncharacterized protein</fullName>
    </submittedName>
</protein>
<dbReference type="AlphaFoldDB" id="I0Z4Z8"/>
<feature type="region of interest" description="Disordered" evidence="1">
    <location>
        <begin position="61"/>
        <end position="89"/>
    </location>
</feature>
<evidence type="ECO:0000313" key="3">
    <source>
        <dbReference type="Proteomes" id="UP000007264"/>
    </source>
</evidence>
<reference evidence="2 3" key="1">
    <citation type="journal article" date="2012" name="Genome Biol.">
        <title>The genome of the polar eukaryotic microalga coccomyxa subellipsoidea reveals traits of cold adaptation.</title>
        <authorList>
            <person name="Blanc G."/>
            <person name="Agarkova I."/>
            <person name="Grimwood J."/>
            <person name="Kuo A."/>
            <person name="Brueggeman A."/>
            <person name="Dunigan D."/>
            <person name="Gurnon J."/>
            <person name="Ladunga I."/>
            <person name="Lindquist E."/>
            <person name="Lucas S."/>
            <person name="Pangilinan J."/>
            <person name="Proschold T."/>
            <person name="Salamov A."/>
            <person name="Schmutz J."/>
            <person name="Weeks D."/>
            <person name="Yamada T."/>
            <person name="Claverie J.M."/>
            <person name="Grigoriev I."/>
            <person name="Van Etten J."/>
            <person name="Lomsadze A."/>
            <person name="Borodovsky M."/>
        </authorList>
    </citation>
    <scope>NUCLEOTIDE SEQUENCE [LARGE SCALE GENOMIC DNA]</scope>
    <source>
        <strain evidence="2 3">C-169</strain>
    </source>
</reference>
<organism evidence="2 3">
    <name type="scientific">Coccomyxa subellipsoidea (strain C-169)</name>
    <name type="common">Green microalga</name>
    <dbReference type="NCBI Taxonomy" id="574566"/>
    <lineage>
        <taxon>Eukaryota</taxon>
        <taxon>Viridiplantae</taxon>
        <taxon>Chlorophyta</taxon>
        <taxon>core chlorophytes</taxon>
        <taxon>Trebouxiophyceae</taxon>
        <taxon>Trebouxiophyceae incertae sedis</taxon>
        <taxon>Coccomyxaceae</taxon>
        <taxon>Coccomyxa</taxon>
        <taxon>Coccomyxa subellipsoidea</taxon>
    </lineage>
</organism>
<dbReference type="OrthoDB" id="521398at2759"/>
<evidence type="ECO:0000256" key="1">
    <source>
        <dbReference type="SAM" id="MobiDB-lite"/>
    </source>
</evidence>
<dbReference type="RefSeq" id="XP_005650261.1">
    <property type="nucleotide sequence ID" value="XM_005650204.1"/>
</dbReference>
<accession>I0Z4Z8</accession>
<proteinExistence type="predicted"/>
<dbReference type="GeneID" id="17043721"/>
<comment type="caution">
    <text evidence="2">The sequence shown here is derived from an EMBL/GenBank/DDBJ whole genome shotgun (WGS) entry which is preliminary data.</text>
</comment>
<gene>
    <name evidence="2" type="ORF">COCSUDRAFT_52553</name>
</gene>
<evidence type="ECO:0000313" key="2">
    <source>
        <dbReference type="EMBL" id="EIE25717.1"/>
    </source>
</evidence>
<name>I0Z4Z8_COCSC</name>
<keyword evidence="3" id="KW-1185">Reference proteome</keyword>
<sequence length="173" mass="19140">MAQQELNWLKGELQRVEQDIKNREEEYKAATTERDIAIIQKGIDRLVQEKRDVRQQLSTLQAQLASPADHGRSELPPHPPDGPARQNLDSLAPHLTADDAAPESVFRLTGRVGDALAYNLFLDPKKAIQHRISGWADSCAVLFSMGQPAAFKPFFVNGLTKVSIQKSSLSKAA</sequence>